<comment type="caution">
    <text evidence="2">The sequence shown here is derived from an EMBL/GenBank/DDBJ whole genome shotgun (WGS) entry which is preliminary data.</text>
</comment>
<evidence type="ECO:0000313" key="2">
    <source>
        <dbReference type="EMBL" id="KAK3747429.1"/>
    </source>
</evidence>
<gene>
    <name evidence="2" type="ORF">RRG08_015541</name>
</gene>
<evidence type="ECO:0000313" key="3">
    <source>
        <dbReference type="Proteomes" id="UP001283361"/>
    </source>
</evidence>
<organism evidence="2 3">
    <name type="scientific">Elysia crispata</name>
    <name type="common">lettuce slug</name>
    <dbReference type="NCBI Taxonomy" id="231223"/>
    <lineage>
        <taxon>Eukaryota</taxon>
        <taxon>Metazoa</taxon>
        <taxon>Spiralia</taxon>
        <taxon>Lophotrochozoa</taxon>
        <taxon>Mollusca</taxon>
        <taxon>Gastropoda</taxon>
        <taxon>Heterobranchia</taxon>
        <taxon>Euthyneura</taxon>
        <taxon>Panpulmonata</taxon>
        <taxon>Sacoglossa</taxon>
        <taxon>Placobranchoidea</taxon>
        <taxon>Plakobranchidae</taxon>
        <taxon>Elysia</taxon>
    </lineage>
</organism>
<sequence length="149" mass="16563">MPTQRRETRVREVENYCDDAGSASLAAPVTSLSPLLSQDFWLEISSLHPWSVVVRGPNDLLMYMSAAPDRVSDSPTDVQALAQPRGMGRQTRPSLPPVMASRADVKRSRRFESCEVRGSLEQDCGPGVTQNPSRADVKRSRRFESCEVK</sequence>
<keyword evidence="3" id="KW-1185">Reference proteome</keyword>
<accession>A0AAE1D085</accession>
<evidence type="ECO:0000256" key="1">
    <source>
        <dbReference type="SAM" id="MobiDB-lite"/>
    </source>
</evidence>
<proteinExistence type="predicted"/>
<dbReference type="AlphaFoldDB" id="A0AAE1D085"/>
<name>A0AAE1D085_9GAST</name>
<feature type="compositionally biased region" description="Basic and acidic residues" evidence="1">
    <location>
        <begin position="135"/>
        <end position="149"/>
    </location>
</feature>
<feature type="region of interest" description="Disordered" evidence="1">
    <location>
        <begin position="83"/>
        <end position="106"/>
    </location>
</feature>
<dbReference type="EMBL" id="JAWDGP010006085">
    <property type="protein sequence ID" value="KAK3747429.1"/>
    <property type="molecule type" value="Genomic_DNA"/>
</dbReference>
<reference evidence="2" key="1">
    <citation type="journal article" date="2023" name="G3 (Bethesda)">
        <title>A reference genome for the long-term kleptoplast-retaining sea slug Elysia crispata morphotype clarki.</title>
        <authorList>
            <person name="Eastman K.E."/>
            <person name="Pendleton A.L."/>
            <person name="Shaikh M.A."/>
            <person name="Suttiyut T."/>
            <person name="Ogas R."/>
            <person name="Tomko P."/>
            <person name="Gavelis G."/>
            <person name="Widhalm J.R."/>
            <person name="Wisecaver J.H."/>
        </authorList>
    </citation>
    <scope>NUCLEOTIDE SEQUENCE</scope>
    <source>
        <strain evidence="2">ECLA1</strain>
    </source>
</reference>
<feature type="region of interest" description="Disordered" evidence="1">
    <location>
        <begin position="120"/>
        <end position="149"/>
    </location>
</feature>
<protein>
    <submittedName>
        <fullName evidence="2">Uncharacterized protein</fullName>
    </submittedName>
</protein>
<dbReference type="Proteomes" id="UP001283361">
    <property type="component" value="Unassembled WGS sequence"/>
</dbReference>